<gene>
    <name evidence="1" type="ORF">EVAR_87462_1</name>
</gene>
<proteinExistence type="predicted"/>
<dbReference type="AlphaFoldDB" id="A0A4C1W0F5"/>
<evidence type="ECO:0000313" key="1">
    <source>
        <dbReference type="EMBL" id="GBP43545.1"/>
    </source>
</evidence>
<dbReference type="Proteomes" id="UP000299102">
    <property type="component" value="Unassembled WGS sequence"/>
</dbReference>
<keyword evidence="2" id="KW-1185">Reference proteome</keyword>
<evidence type="ECO:0000313" key="2">
    <source>
        <dbReference type="Proteomes" id="UP000299102"/>
    </source>
</evidence>
<organism evidence="1 2">
    <name type="scientific">Eumeta variegata</name>
    <name type="common">Bagworm moth</name>
    <name type="synonym">Eumeta japonica</name>
    <dbReference type="NCBI Taxonomy" id="151549"/>
    <lineage>
        <taxon>Eukaryota</taxon>
        <taxon>Metazoa</taxon>
        <taxon>Ecdysozoa</taxon>
        <taxon>Arthropoda</taxon>
        <taxon>Hexapoda</taxon>
        <taxon>Insecta</taxon>
        <taxon>Pterygota</taxon>
        <taxon>Neoptera</taxon>
        <taxon>Endopterygota</taxon>
        <taxon>Lepidoptera</taxon>
        <taxon>Glossata</taxon>
        <taxon>Ditrysia</taxon>
        <taxon>Tineoidea</taxon>
        <taxon>Psychidae</taxon>
        <taxon>Oiketicinae</taxon>
        <taxon>Eumeta</taxon>
    </lineage>
</organism>
<accession>A0A4C1W0F5</accession>
<protein>
    <submittedName>
        <fullName evidence="1">Uncharacterized protein</fullName>
    </submittedName>
</protein>
<name>A0A4C1W0F5_EUMVA</name>
<comment type="caution">
    <text evidence="1">The sequence shown here is derived from an EMBL/GenBank/DDBJ whole genome shotgun (WGS) entry which is preliminary data.</text>
</comment>
<dbReference type="EMBL" id="BGZK01000438">
    <property type="protein sequence ID" value="GBP43545.1"/>
    <property type="molecule type" value="Genomic_DNA"/>
</dbReference>
<reference evidence="1 2" key="1">
    <citation type="journal article" date="2019" name="Commun. Biol.">
        <title>The bagworm genome reveals a unique fibroin gene that provides high tensile strength.</title>
        <authorList>
            <person name="Kono N."/>
            <person name="Nakamura H."/>
            <person name="Ohtoshi R."/>
            <person name="Tomita M."/>
            <person name="Numata K."/>
            <person name="Arakawa K."/>
        </authorList>
    </citation>
    <scope>NUCLEOTIDE SEQUENCE [LARGE SCALE GENOMIC DNA]</scope>
</reference>
<sequence length="132" mass="14513">MVNLRRVLGQLKGGKLKIAGARASRRCLRCNTAIDYCSPRTDTRIVTSHLERQFLDAMYDTKPKISKKKLTKRSAATTFATARYARCDTATTAPAATDGREICNDSGTVAGTRAAVEYFAVDVVRPVTRELL</sequence>